<dbReference type="STRING" id="591159.SSQG_06843"/>
<name>D9X8S1_STRVT</name>
<feature type="transmembrane region" description="Helical" evidence="2">
    <location>
        <begin position="455"/>
        <end position="477"/>
    </location>
</feature>
<keyword evidence="2" id="KW-0472">Membrane</keyword>
<feature type="transmembrane region" description="Helical" evidence="2">
    <location>
        <begin position="167"/>
        <end position="188"/>
    </location>
</feature>
<dbReference type="HOGENOM" id="CLU_470032_0_0_11"/>
<feature type="transmembrane region" description="Helical" evidence="2">
    <location>
        <begin position="429"/>
        <end position="449"/>
    </location>
</feature>
<dbReference type="Proteomes" id="UP000004184">
    <property type="component" value="Unassembled WGS sequence"/>
</dbReference>
<evidence type="ECO:0000256" key="1">
    <source>
        <dbReference type="SAM" id="MobiDB-lite"/>
    </source>
</evidence>
<sequence>MGVGDVLDHAMSGTGRRCTSACAAVRSFTPLSGRCGGARSPARSPYGSSPRAAGRTRGAPAGWCGSSPRVTSVRWRPPPGIVQGRSSSRRDTGQGGHRGARENGRQWRYPFGWWRLGWMALAVAHPYQNAHAVPGGPATLAAEHRGMGEPVEKSRRDRTRRPKLPDAVPAVLLGALGALVVGTVIGLAADPSRLVGTGGYVFATGLLLAVGLYGSTYGIDLADLRRDLRGVVVAVTLGVLVKAGLIAGVMVLAFDRPEYLVLGIVVAQIDPLSVAALSEDGHMSQRARSLLTAWASFDDPMTVLLTLYVAGYAYTAAGNAGTPSVVGGGARGYLIGLALNALLLAGALLLWWAGGRVWPARRDAGEAGAAGGPGTVREPWRLRGPATPLAVLLVMAMLVLAALYTLMLAVAVAGLFLRAKAFTRPLTRAVTSAFLLATALLGLFVAQGVSPAPGLLLGASAFGAQAVVAMLLMPLFVRGLSRRDRFLLGIGQQNGLTAVLLALTLERDFPKTVGIVAPAVVTVNLLHYGARIGFGCWSRHRSRKVRQPEAEQERLPQRPVDEDGKEAEPPAAADGLRSSA</sequence>
<evidence type="ECO:0000313" key="4">
    <source>
        <dbReference type="Proteomes" id="UP000004184"/>
    </source>
</evidence>
<dbReference type="eggNOG" id="COG0025">
    <property type="taxonomic scope" value="Bacteria"/>
</dbReference>
<keyword evidence="2" id="KW-1133">Transmembrane helix</keyword>
<protein>
    <submittedName>
        <fullName evidence="3">Predicted protein</fullName>
    </submittedName>
</protein>
<feature type="region of interest" description="Disordered" evidence="1">
    <location>
        <begin position="33"/>
        <end position="103"/>
    </location>
</feature>
<feature type="compositionally biased region" description="Low complexity" evidence="1">
    <location>
        <begin position="47"/>
        <end position="62"/>
    </location>
</feature>
<dbReference type="AlphaFoldDB" id="D9X8S1"/>
<evidence type="ECO:0000256" key="2">
    <source>
        <dbReference type="SAM" id="Phobius"/>
    </source>
</evidence>
<accession>D9X8S1</accession>
<feature type="transmembrane region" description="Helical" evidence="2">
    <location>
        <begin position="333"/>
        <end position="353"/>
    </location>
</feature>
<feature type="transmembrane region" description="Helical" evidence="2">
    <location>
        <begin position="389"/>
        <end position="417"/>
    </location>
</feature>
<feature type="transmembrane region" description="Helical" evidence="2">
    <location>
        <begin position="515"/>
        <end position="537"/>
    </location>
</feature>
<reference evidence="4" key="1">
    <citation type="submission" date="2009-02" db="EMBL/GenBank/DDBJ databases">
        <title>Annotation of Streptomyces viridochromogenes strain DSM 40736.</title>
        <authorList>
            <consortium name="The Broad Institute Genome Sequencing Platform"/>
            <consortium name="Broad Institute Microbial Sequencing Center"/>
            <person name="Fischbach M."/>
            <person name="Godfrey P."/>
            <person name="Ward D."/>
            <person name="Young S."/>
            <person name="Zeng Q."/>
            <person name="Koehrsen M."/>
            <person name="Alvarado L."/>
            <person name="Berlin A.M."/>
            <person name="Bochicchio J."/>
            <person name="Borenstein D."/>
            <person name="Chapman S.B."/>
            <person name="Chen Z."/>
            <person name="Engels R."/>
            <person name="Freedman E."/>
            <person name="Gellesch M."/>
            <person name="Goldberg J."/>
            <person name="Griggs A."/>
            <person name="Gujja S."/>
            <person name="Heilman E.R."/>
            <person name="Heiman D.I."/>
            <person name="Hepburn T.A."/>
            <person name="Howarth C."/>
            <person name="Jen D."/>
            <person name="Larson L."/>
            <person name="Lewis B."/>
            <person name="Mehta T."/>
            <person name="Park D."/>
            <person name="Pearson M."/>
            <person name="Richards J."/>
            <person name="Roberts A."/>
            <person name="Saif S."/>
            <person name="Shea T.D."/>
            <person name="Shenoy N."/>
            <person name="Sisk P."/>
            <person name="Stolte C."/>
            <person name="Sykes S.N."/>
            <person name="Thomson T."/>
            <person name="Walk T."/>
            <person name="White J."/>
            <person name="Yandava C."/>
            <person name="Straight P."/>
            <person name="Clardy J."/>
            <person name="Hung D."/>
            <person name="Kolter R."/>
            <person name="Mekalanos J."/>
            <person name="Walker S."/>
            <person name="Walsh C.T."/>
            <person name="Wieland-Brown L.C."/>
            <person name="Haas B."/>
            <person name="Nusbaum C."/>
            <person name="Birren B."/>
        </authorList>
    </citation>
    <scope>NUCLEOTIDE SEQUENCE [LARGE SCALE GENOMIC DNA]</scope>
    <source>
        <strain evidence="4">DSM 40736 / JCM 4977 / BCRC 1201 / Tue 494</strain>
    </source>
</reference>
<feature type="compositionally biased region" description="Basic and acidic residues" evidence="1">
    <location>
        <begin position="546"/>
        <end position="568"/>
    </location>
</feature>
<organism evidence="3 4">
    <name type="scientific">Streptomyces viridochromogenes (strain DSM 40736 / JCM 4977 / BCRC 1201 / Tue 494)</name>
    <dbReference type="NCBI Taxonomy" id="591159"/>
    <lineage>
        <taxon>Bacteria</taxon>
        <taxon>Bacillati</taxon>
        <taxon>Actinomycetota</taxon>
        <taxon>Actinomycetes</taxon>
        <taxon>Kitasatosporales</taxon>
        <taxon>Streptomycetaceae</taxon>
        <taxon>Streptomyces</taxon>
    </lineage>
</organism>
<feature type="transmembrane region" description="Helical" evidence="2">
    <location>
        <begin position="486"/>
        <end position="503"/>
    </location>
</feature>
<keyword evidence="4" id="KW-1185">Reference proteome</keyword>
<proteinExistence type="predicted"/>
<keyword evidence="2" id="KW-0812">Transmembrane</keyword>
<evidence type="ECO:0000313" key="3">
    <source>
        <dbReference type="EMBL" id="EFL36325.1"/>
    </source>
</evidence>
<feature type="transmembrane region" description="Helical" evidence="2">
    <location>
        <begin position="231"/>
        <end position="253"/>
    </location>
</feature>
<gene>
    <name evidence="3" type="ORF">SSQG_06843</name>
</gene>
<feature type="region of interest" description="Disordered" evidence="1">
    <location>
        <begin position="543"/>
        <end position="580"/>
    </location>
</feature>
<dbReference type="EMBL" id="GG657757">
    <property type="protein sequence ID" value="EFL36325.1"/>
    <property type="molecule type" value="Genomic_DNA"/>
</dbReference>
<feature type="transmembrane region" description="Helical" evidence="2">
    <location>
        <begin position="200"/>
        <end position="219"/>
    </location>
</feature>